<sequence>MDSFAFEVREELKAAFMYLMDVSCRQLMVIESISEDEENWEDMLLEVLEEKDKAISFIEEIFSRLGDAAFSIKQDPEIRELMLFIKGQEERSRQLLREKADRIGEKIKALKQNEKARRAYDGEGREGESWFFDRRR</sequence>
<evidence type="ECO:0000313" key="2">
    <source>
        <dbReference type="EMBL" id="SHG54033.1"/>
    </source>
</evidence>
<accession>A0A1M5KPC2</accession>
<name>A0A1M5KPC2_9FIRM</name>
<dbReference type="Proteomes" id="UP000242329">
    <property type="component" value="Unassembled WGS sequence"/>
</dbReference>
<feature type="region of interest" description="Disordered" evidence="1">
    <location>
        <begin position="117"/>
        <end position="136"/>
    </location>
</feature>
<reference evidence="3" key="1">
    <citation type="submission" date="2016-11" db="EMBL/GenBank/DDBJ databases">
        <authorList>
            <person name="Varghese N."/>
            <person name="Submissions S."/>
        </authorList>
    </citation>
    <scope>NUCLEOTIDE SEQUENCE [LARGE SCALE GENOMIC DNA]</scope>
    <source>
        <strain evidence="3">DSM 11003</strain>
    </source>
</reference>
<keyword evidence="3" id="KW-1185">Reference proteome</keyword>
<evidence type="ECO:0000313" key="3">
    <source>
        <dbReference type="Proteomes" id="UP000242329"/>
    </source>
</evidence>
<evidence type="ECO:0008006" key="4">
    <source>
        <dbReference type="Google" id="ProtNLM"/>
    </source>
</evidence>
<proteinExistence type="predicted"/>
<organism evidence="2 3">
    <name type="scientific">Thermosyntropha lipolytica DSM 11003</name>
    <dbReference type="NCBI Taxonomy" id="1123382"/>
    <lineage>
        <taxon>Bacteria</taxon>
        <taxon>Bacillati</taxon>
        <taxon>Bacillota</taxon>
        <taxon>Clostridia</taxon>
        <taxon>Eubacteriales</taxon>
        <taxon>Syntrophomonadaceae</taxon>
        <taxon>Thermosyntropha</taxon>
    </lineage>
</organism>
<protein>
    <recommendedName>
        <fullName evidence="4">Flagellar protein FliT</fullName>
    </recommendedName>
</protein>
<dbReference type="STRING" id="1123382.SAMN02745221_00442"/>
<evidence type="ECO:0000256" key="1">
    <source>
        <dbReference type="SAM" id="MobiDB-lite"/>
    </source>
</evidence>
<dbReference type="AlphaFoldDB" id="A0A1M5KPC2"/>
<dbReference type="EMBL" id="FQWY01000005">
    <property type="protein sequence ID" value="SHG54033.1"/>
    <property type="molecule type" value="Genomic_DNA"/>
</dbReference>
<gene>
    <name evidence="2" type="ORF">SAMN02745221_00442</name>
</gene>